<name>A0A9K3MZ29_HELAN</name>
<dbReference type="AlphaFoldDB" id="A0A9K3MZ29"/>
<keyword evidence="1" id="KW-0808">Transferase</keyword>
<keyword evidence="1" id="KW-0695">RNA-directed DNA polymerase</keyword>
<gene>
    <name evidence="1" type="ORF">HanXRQr2_Chr11g0472281</name>
</gene>
<sequence length="307" mass="34923">MEALSKMISRACSLGDIEGVKVFREGPTISHMLYADDALLLGTWSDKNVLMTNRLLRIFHLVSGLRINAHKSQIFGLGVPDSDVIGIAEVLGCKVGDFPFIYLGIKIGANMNRSAHWDVVLETVRSRLLSWKAKLLSMGGRLTLIKSVLASLPVYYFSLFKAPKEVIEDIERLMRKFLWFGNKDGKGIYWVSWDVVSRPKRYGGLGITKLSEVNLVLLVKWAWRFKTNREGLWRRVVCSIHGGRGKWSFLPVKKALPRTWKAIVNLLEKSRVNGSSLDIMFLCNLGNGNNTSFWKDKWFGDMPLRFR</sequence>
<reference evidence="1" key="1">
    <citation type="journal article" date="2017" name="Nature">
        <title>The sunflower genome provides insights into oil metabolism, flowering and Asterid evolution.</title>
        <authorList>
            <person name="Badouin H."/>
            <person name="Gouzy J."/>
            <person name="Grassa C.J."/>
            <person name="Murat F."/>
            <person name="Staton S.E."/>
            <person name="Cottret L."/>
            <person name="Lelandais-Briere C."/>
            <person name="Owens G.L."/>
            <person name="Carrere S."/>
            <person name="Mayjonade B."/>
            <person name="Legrand L."/>
            <person name="Gill N."/>
            <person name="Kane N.C."/>
            <person name="Bowers J.E."/>
            <person name="Hubner S."/>
            <person name="Bellec A."/>
            <person name="Berard A."/>
            <person name="Berges H."/>
            <person name="Blanchet N."/>
            <person name="Boniface M.C."/>
            <person name="Brunel D."/>
            <person name="Catrice O."/>
            <person name="Chaidir N."/>
            <person name="Claudel C."/>
            <person name="Donnadieu C."/>
            <person name="Faraut T."/>
            <person name="Fievet G."/>
            <person name="Helmstetter N."/>
            <person name="King M."/>
            <person name="Knapp S.J."/>
            <person name="Lai Z."/>
            <person name="Le Paslier M.C."/>
            <person name="Lippi Y."/>
            <person name="Lorenzon L."/>
            <person name="Mandel J.R."/>
            <person name="Marage G."/>
            <person name="Marchand G."/>
            <person name="Marquand E."/>
            <person name="Bret-Mestries E."/>
            <person name="Morien E."/>
            <person name="Nambeesan S."/>
            <person name="Nguyen T."/>
            <person name="Pegot-Espagnet P."/>
            <person name="Pouilly N."/>
            <person name="Raftis F."/>
            <person name="Sallet E."/>
            <person name="Schiex T."/>
            <person name="Thomas J."/>
            <person name="Vandecasteele C."/>
            <person name="Vares D."/>
            <person name="Vear F."/>
            <person name="Vautrin S."/>
            <person name="Crespi M."/>
            <person name="Mangin B."/>
            <person name="Burke J.M."/>
            <person name="Salse J."/>
            <person name="Munos S."/>
            <person name="Vincourt P."/>
            <person name="Rieseberg L.H."/>
            <person name="Langlade N.B."/>
        </authorList>
    </citation>
    <scope>NUCLEOTIDE SEQUENCE</scope>
    <source>
        <tissue evidence="1">Leaves</tissue>
    </source>
</reference>
<dbReference type="EC" id="2.7.7.49" evidence="1"/>
<evidence type="ECO:0000313" key="2">
    <source>
        <dbReference type="Proteomes" id="UP000215914"/>
    </source>
</evidence>
<dbReference type="PANTHER" id="PTHR33116">
    <property type="entry name" value="REVERSE TRANSCRIPTASE ZINC-BINDING DOMAIN-CONTAINING PROTEIN-RELATED-RELATED"/>
    <property type="match status" value="1"/>
</dbReference>
<proteinExistence type="predicted"/>
<dbReference type="Gramene" id="mRNA:HanXRQr2_Chr11g0472281">
    <property type="protein sequence ID" value="CDS:HanXRQr2_Chr11g0472281.1"/>
    <property type="gene ID" value="HanXRQr2_Chr11g0472281"/>
</dbReference>
<dbReference type="Proteomes" id="UP000215914">
    <property type="component" value="Unassembled WGS sequence"/>
</dbReference>
<dbReference type="EMBL" id="MNCJ02000326">
    <property type="protein sequence ID" value="KAF5780473.1"/>
    <property type="molecule type" value="Genomic_DNA"/>
</dbReference>
<dbReference type="GO" id="GO:0003964">
    <property type="term" value="F:RNA-directed DNA polymerase activity"/>
    <property type="evidence" value="ECO:0007669"/>
    <property type="project" value="UniProtKB-KW"/>
</dbReference>
<keyword evidence="1" id="KW-0548">Nucleotidyltransferase</keyword>
<evidence type="ECO:0000313" key="1">
    <source>
        <dbReference type="EMBL" id="KAF5780473.1"/>
    </source>
</evidence>
<reference evidence="1" key="2">
    <citation type="submission" date="2020-06" db="EMBL/GenBank/DDBJ databases">
        <title>Helianthus annuus Genome sequencing and assembly Release 2.</title>
        <authorList>
            <person name="Gouzy J."/>
            <person name="Langlade N."/>
            <person name="Munos S."/>
        </authorList>
    </citation>
    <scope>NUCLEOTIDE SEQUENCE</scope>
    <source>
        <tissue evidence="1">Leaves</tissue>
    </source>
</reference>
<organism evidence="1 2">
    <name type="scientific">Helianthus annuus</name>
    <name type="common">Common sunflower</name>
    <dbReference type="NCBI Taxonomy" id="4232"/>
    <lineage>
        <taxon>Eukaryota</taxon>
        <taxon>Viridiplantae</taxon>
        <taxon>Streptophyta</taxon>
        <taxon>Embryophyta</taxon>
        <taxon>Tracheophyta</taxon>
        <taxon>Spermatophyta</taxon>
        <taxon>Magnoliopsida</taxon>
        <taxon>eudicotyledons</taxon>
        <taxon>Gunneridae</taxon>
        <taxon>Pentapetalae</taxon>
        <taxon>asterids</taxon>
        <taxon>campanulids</taxon>
        <taxon>Asterales</taxon>
        <taxon>Asteraceae</taxon>
        <taxon>Asteroideae</taxon>
        <taxon>Heliantheae alliance</taxon>
        <taxon>Heliantheae</taxon>
        <taxon>Helianthus</taxon>
    </lineage>
</organism>
<accession>A0A9K3MZ29</accession>
<dbReference type="PANTHER" id="PTHR33116:SF78">
    <property type="entry name" value="OS12G0587133 PROTEIN"/>
    <property type="match status" value="1"/>
</dbReference>
<protein>
    <submittedName>
        <fullName evidence="1">RNA-directed DNA polymerase</fullName>
        <ecNumber evidence="1">2.7.7.49</ecNumber>
    </submittedName>
</protein>
<comment type="caution">
    <text evidence="1">The sequence shown here is derived from an EMBL/GenBank/DDBJ whole genome shotgun (WGS) entry which is preliminary data.</text>
</comment>
<keyword evidence="2" id="KW-1185">Reference proteome</keyword>